<evidence type="ECO:0000313" key="2">
    <source>
        <dbReference type="Proteomes" id="UP001497480"/>
    </source>
</evidence>
<dbReference type="AlphaFoldDB" id="A0AAV1XUJ0"/>
<proteinExistence type="predicted"/>
<reference evidence="1 2" key="1">
    <citation type="submission" date="2024-03" db="EMBL/GenBank/DDBJ databases">
        <authorList>
            <person name="Martinez-Hernandez J."/>
        </authorList>
    </citation>
    <scope>NUCLEOTIDE SEQUENCE [LARGE SCALE GENOMIC DNA]</scope>
</reference>
<accession>A0AAV1XUJ0</accession>
<name>A0AAV1XUJ0_LUPLU</name>
<evidence type="ECO:0000313" key="1">
    <source>
        <dbReference type="EMBL" id="CAL0325244.1"/>
    </source>
</evidence>
<dbReference type="PANTHER" id="PTHR38390:SF2">
    <property type="entry name" value="OS01G0103900 PROTEIN"/>
    <property type="match status" value="1"/>
</dbReference>
<comment type="caution">
    <text evidence="1">The sequence shown here is derived from an EMBL/GenBank/DDBJ whole genome shotgun (WGS) entry which is preliminary data.</text>
</comment>
<gene>
    <name evidence="1" type="ORF">LLUT_LOCUS26304</name>
</gene>
<dbReference type="EMBL" id="CAXHTB010000018">
    <property type="protein sequence ID" value="CAL0325244.1"/>
    <property type="molecule type" value="Genomic_DNA"/>
</dbReference>
<dbReference type="PANTHER" id="PTHR38390">
    <property type="entry name" value="OS01G0103900 PROTEIN"/>
    <property type="match status" value="1"/>
</dbReference>
<dbReference type="Proteomes" id="UP001497480">
    <property type="component" value="Unassembled WGS sequence"/>
</dbReference>
<organism evidence="1 2">
    <name type="scientific">Lupinus luteus</name>
    <name type="common">European yellow lupine</name>
    <dbReference type="NCBI Taxonomy" id="3873"/>
    <lineage>
        <taxon>Eukaryota</taxon>
        <taxon>Viridiplantae</taxon>
        <taxon>Streptophyta</taxon>
        <taxon>Embryophyta</taxon>
        <taxon>Tracheophyta</taxon>
        <taxon>Spermatophyta</taxon>
        <taxon>Magnoliopsida</taxon>
        <taxon>eudicotyledons</taxon>
        <taxon>Gunneridae</taxon>
        <taxon>Pentapetalae</taxon>
        <taxon>rosids</taxon>
        <taxon>fabids</taxon>
        <taxon>Fabales</taxon>
        <taxon>Fabaceae</taxon>
        <taxon>Papilionoideae</taxon>
        <taxon>50 kb inversion clade</taxon>
        <taxon>genistoids sensu lato</taxon>
        <taxon>core genistoids</taxon>
        <taxon>Genisteae</taxon>
        <taxon>Lupinus</taxon>
    </lineage>
</organism>
<keyword evidence="2" id="KW-1185">Reference proteome</keyword>
<protein>
    <submittedName>
        <fullName evidence="1">Uncharacterized protein</fullName>
    </submittedName>
</protein>
<sequence length="380" mass="42380">MTVTARINMASLDEGLIMGSPFIVIRSPDHIIQATSDDVDQSDVNSLRALKPRLPFGICFNSVIIILNCCHSIFRGLSSLLQSMDQGLICSSNSDLETMTEALYRCYYILQSSDNGPMLLKNVCILASISSDDILSLSIVTVANNPINTQRLAGAEEVLRVPENQLVDSSVNKEIENSVQACLLKIGLTDYDPLLHECGFHQKIISLVKESLQLGSIFPKLDTEFSELSPSPKPSPEVSRKAGLATDVIVVDEETMPLNITDEDEKTMACITEEWKQLVVNEDPKINCPSSMSNPKLILSIVSPQNDNRQGNFKDFRKIRGSKVIESKVCLSCFQLKLHEKYKSPHKEAYYTIPSYSRYRTILSWKPTNQTIFPPAEKET</sequence>